<dbReference type="InterPro" id="IPR013094">
    <property type="entry name" value="AB_hydrolase_3"/>
</dbReference>
<dbReference type="PANTHER" id="PTHR48081">
    <property type="entry name" value="AB HYDROLASE SUPERFAMILY PROTEIN C4A8.06C"/>
    <property type="match status" value="1"/>
</dbReference>
<accession>A0ABU3W382</accession>
<organism evidence="3 4">
    <name type="scientific">Marinobacter xestospongiae</name>
    <dbReference type="NCBI Taxonomy" id="994319"/>
    <lineage>
        <taxon>Bacteria</taxon>
        <taxon>Pseudomonadati</taxon>
        <taxon>Pseudomonadota</taxon>
        <taxon>Gammaproteobacteria</taxon>
        <taxon>Pseudomonadales</taxon>
        <taxon>Marinobacteraceae</taxon>
        <taxon>Marinobacter</taxon>
    </lineage>
</organism>
<comment type="caution">
    <text evidence="3">The sequence shown here is derived from an EMBL/GenBank/DDBJ whole genome shotgun (WGS) entry which is preliminary data.</text>
</comment>
<dbReference type="Pfam" id="PF07859">
    <property type="entry name" value="Abhydrolase_3"/>
    <property type="match status" value="1"/>
</dbReference>
<feature type="domain" description="Alpha/beta hydrolase fold-3" evidence="2">
    <location>
        <begin position="82"/>
        <end position="287"/>
    </location>
</feature>
<dbReference type="EMBL" id="JAWIIJ010000023">
    <property type="protein sequence ID" value="MDV2080982.1"/>
    <property type="molecule type" value="Genomic_DNA"/>
</dbReference>
<dbReference type="InterPro" id="IPR050300">
    <property type="entry name" value="GDXG_lipolytic_enzyme"/>
</dbReference>
<dbReference type="SUPFAM" id="SSF53474">
    <property type="entry name" value="alpha/beta-Hydrolases"/>
    <property type="match status" value="1"/>
</dbReference>
<dbReference type="PANTHER" id="PTHR48081:SF8">
    <property type="entry name" value="ALPHA_BETA HYDROLASE FOLD-3 DOMAIN-CONTAINING PROTEIN-RELATED"/>
    <property type="match status" value="1"/>
</dbReference>
<evidence type="ECO:0000256" key="1">
    <source>
        <dbReference type="ARBA" id="ARBA00022801"/>
    </source>
</evidence>
<keyword evidence="4" id="KW-1185">Reference proteome</keyword>
<evidence type="ECO:0000259" key="2">
    <source>
        <dbReference type="Pfam" id="PF07859"/>
    </source>
</evidence>
<gene>
    <name evidence="3" type="ORF">RYS15_20015</name>
</gene>
<dbReference type="GO" id="GO:0016787">
    <property type="term" value="F:hydrolase activity"/>
    <property type="evidence" value="ECO:0007669"/>
    <property type="project" value="UniProtKB-KW"/>
</dbReference>
<evidence type="ECO:0000313" key="3">
    <source>
        <dbReference type="EMBL" id="MDV2080982.1"/>
    </source>
</evidence>
<keyword evidence="1 3" id="KW-0378">Hydrolase</keyword>
<dbReference type="Proteomes" id="UP001269819">
    <property type="component" value="Unassembled WGS sequence"/>
</dbReference>
<dbReference type="Gene3D" id="3.40.50.1820">
    <property type="entry name" value="alpha/beta hydrolase"/>
    <property type="match status" value="1"/>
</dbReference>
<protein>
    <submittedName>
        <fullName evidence="3">Alpha/beta hydrolase</fullName>
    </submittedName>
</protein>
<proteinExistence type="predicted"/>
<name>A0ABU3W382_9GAMM</name>
<sequence>MLTAPAPDSSLLRWLDGINQPGSGPLQITPSLMRKSLARMTETFVTDLPAITRVWDDQLAGPHRAISLRHYDPAPEAATPVVLFIHGGGHMCGSVQVYDGICRKLAAASGHLVVSVDYRLAPEHPYPAALEDCQAVIRQLWQHLDQHQIRYRPSLSLVGDSGGGALCATLAAQSQQDQSLPVRQQALIYPSLDYTLSSPSIDELANGYLLEKTRIQWYFDHYLQRGECRTTVSPLFMPVTPAHPPTGLVTAGFCPLRDEGRHYLDRLSSIGIATQHHSEDTMIHAYLNLENLVPQACERTYRWLSQFLNR</sequence>
<dbReference type="RefSeq" id="WP_316975309.1">
    <property type="nucleotide sequence ID" value="NZ_JAWIIJ010000023.1"/>
</dbReference>
<dbReference type="InterPro" id="IPR029058">
    <property type="entry name" value="AB_hydrolase_fold"/>
</dbReference>
<evidence type="ECO:0000313" key="4">
    <source>
        <dbReference type="Proteomes" id="UP001269819"/>
    </source>
</evidence>
<reference evidence="3 4" key="1">
    <citation type="submission" date="2023-10" db="EMBL/GenBank/DDBJ databases">
        <title>Characteristics and mechanism of a salt-tolerant marine origin heterotrophic nitrifying- aerobic denitrifying bacteria Marinobacter xestospongiae HN1.</title>
        <authorList>
            <person name="Qi R."/>
        </authorList>
    </citation>
    <scope>NUCLEOTIDE SEQUENCE [LARGE SCALE GENOMIC DNA]</scope>
    <source>
        <strain evidence="3 4">HN1</strain>
    </source>
</reference>